<dbReference type="GO" id="GO:0016705">
    <property type="term" value="F:oxidoreductase activity, acting on paired donors, with incorporation or reduction of molecular oxygen"/>
    <property type="evidence" value="ECO:0007669"/>
    <property type="project" value="InterPro"/>
</dbReference>
<dbReference type="SUPFAM" id="SSF48264">
    <property type="entry name" value="Cytochrome P450"/>
    <property type="match status" value="1"/>
</dbReference>
<proteinExistence type="inferred from homology"/>
<dbReference type="AlphaFoldDB" id="A0A1Z4LPT0"/>
<dbReference type="InterPro" id="IPR017972">
    <property type="entry name" value="Cyt_P450_CS"/>
</dbReference>
<gene>
    <name evidence="5" type="ORF">NIES267_27230</name>
</gene>
<dbReference type="GO" id="GO:0020037">
    <property type="term" value="F:heme binding"/>
    <property type="evidence" value="ECO:0007669"/>
    <property type="project" value="InterPro"/>
</dbReference>
<evidence type="ECO:0000256" key="2">
    <source>
        <dbReference type="ARBA" id="ARBA00010617"/>
    </source>
</evidence>
<dbReference type="PRINTS" id="PR00385">
    <property type="entry name" value="P450"/>
</dbReference>
<keyword evidence="3 4" id="KW-0408">Iron</keyword>
<evidence type="ECO:0000313" key="5">
    <source>
        <dbReference type="EMBL" id="BAY83236.1"/>
    </source>
</evidence>
<keyword evidence="3 4" id="KW-0479">Metal-binding</keyword>
<dbReference type="PRINTS" id="PR00463">
    <property type="entry name" value="EP450I"/>
</dbReference>
<evidence type="ECO:0000313" key="6">
    <source>
        <dbReference type="Proteomes" id="UP000218418"/>
    </source>
</evidence>
<dbReference type="GO" id="GO:0004497">
    <property type="term" value="F:monooxygenase activity"/>
    <property type="evidence" value="ECO:0007669"/>
    <property type="project" value="UniProtKB-KW"/>
</dbReference>
<dbReference type="InterPro" id="IPR001128">
    <property type="entry name" value="Cyt_P450"/>
</dbReference>
<reference evidence="5 6" key="1">
    <citation type="submission" date="2017-06" db="EMBL/GenBank/DDBJ databases">
        <title>Genome sequencing of cyanobaciteial culture collection at National Institute for Environmental Studies (NIES).</title>
        <authorList>
            <person name="Hirose Y."/>
            <person name="Shimura Y."/>
            <person name="Fujisawa T."/>
            <person name="Nakamura Y."/>
            <person name="Kawachi M."/>
        </authorList>
    </citation>
    <scope>NUCLEOTIDE SEQUENCE [LARGE SCALE GENOMIC DNA]</scope>
    <source>
        <strain evidence="5 6">NIES-267</strain>
    </source>
</reference>
<dbReference type="Pfam" id="PF00067">
    <property type="entry name" value="p450"/>
    <property type="match status" value="1"/>
</dbReference>
<dbReference type="InterPro" id="IPR036396">
    <property type="entry name" value="Cyt_P450_sf"/>
</dbReference>
<organism evidence="5 6">
    <name type="scientific">Calothrix parasitica NIES-267</name>
    <dbReference type="NCBI Taxonomy" id="1973488"/>
    <lineage>
        <taxon>Bacteria</taxon>
        <taxon>Bacillati</taxon>
        <taxon>Cyanobacteriota</taxon>
        <taxon>Cyanophyceae</taxon>
        <taxon>Nostocales</taxon>
        <taxon>Calotrichaceae</taxon>
        <taxon>Calothrix</taxon>
    </lineage>
</organism>
<dbReference type="PROSITE" id="PS00086">
    <property type="entry name" value="CYTOCHROME_P450"/>
    <property type="match status" value="1"/>
</dbReference>
<evidence type="ECO:0000256" key="3">
    <source>
        <dbReference type="PIRSR" id="PIRSR602401-1"/>
    </source>
</evidence>
<feature type="binding site" description="axial binding residue" evidence="3">
    <location>
        <position position="394"/>
    </location>
    <ligand>
        <name>heme</name>
        <dbReference type="ChEBI" id="CHEBI:30413"/>
    </ligand>
    <ligandPart>
        <name>Fe</name>
        <dbReference type="ChEBI" id="CHEBI:18248"/>
    </ligandPart>
</feature>
<accession>A0A1Z4LPT0</accession>
<keyword evidence="6" id="KW-1185">Reference proteome</keyword>
<keyword evidence="4" id="KW-0560">Oxidoreductase</keyword>
<dbReference type="CDD" id="cd11053">
    <property type="entry name" value="CYP110-like"/>
    <property type="match status" value="1"/>
</dbReference>
<dbReference type="InterPro" id="IPR002401">
    <property type="entry name" value="Cyt_P450_E_grp-I"/>
</dbReference>
<dbReference type="EMBL" id="AP018227">
    <property type="protein sequence ID" value="BAY83236.1"/>
    <property type="molecule type" value="Genomic_DNA"/>
</dbReference>
<keyword evidence="4" id="KW-0503">Monooxygenase</keyword>
<dbReference type="InterPro" id="IPR050121">
    <property type="entry name" value="Cytochrome_P450_monoxygenase"/>
</dbReference>
<protein>
    <submittedName>
        <fullName evidence="5">Cytochrome P450</fullName>
    </submittedName>
</protein>
<sequence>MKLPNTFKTPSFLQKVQWVADPVAYMEKAARIYPDIYTAEVVGFGNTLVFVNHPKGIEKVFSNDSKEFVAVGETNKTFEPIIGEYGLVILDGDRHKRQRKLMMPSFHGKRMHSYAELMRDHTEKVFAKLTANQVFSANEATLDISLEVILGAVFGLSEGERYQQIKHKLVSMLHVVSSPLTASFLLFPALQKDLGAWSLWGKFVRLRKQLDDLIYAEIAERRNNSDANRVDVLSMLMEARDEDGQAMTDKELRDELITMLLAGHETSATAMAWSLYWVHHTPYVREKLLAEIDNLGENPDPMEVFRLPYLTAVCNETLRMCPVSMTTFPRVVKQPVELLGHQLEPGTVVVGNLYSLHRREDLYPQSDKFRPERFSERQYSQYELFSFGGGSRRCLGEAFAMFEMKLVLATILSKYQLQLADNKPEKLQRHGAFNLAPANGVKMSITGMRQQKVAVAAASQA</sequence>
<dbReference type="OrthoDB" id="446280at2"/>
<comment type="similarity">
    <text evidence="2 4">Belongs to the cytochrome P450 family.</text>
</comment>
<evidence type="ECO:0000256" key="1">
    <source>
        <dbReference type="ARBA" id="ARBA00001971"/>
    </source>
</evidence>
<dbReference type="Gene3D" id="1.10.630.10">
    <property type="entry name" value="Cytochrome P450"/>
    <property type="match status" value="1"/>
</dbReference>
<dbReference type="Proteomes" id="UP000218418">
    <property type="component" value="Chromosome"/>
</dbReference>
<dbReference type="PANTHER" id="PTHR24305:SF166">
    <property type="entry name" value="CYTOCHROME P450 12A4, MITOCHONDRIAL-RELATED"/>
    <property type="match status" value="1"/>
</dbReference>
<keyword evidence="3 4" id="KW-0349">Heme</keyword>
<name>A0A1Z4LPT0_9CYAN</name>
<dbReference type="PANTHER" id="PTHR24305">
    <property type="entry name" value="CYTOCHROME P450"/>
    <property type="match status" value="1"/>
</dbReference>
<comment type="cofactor">
    <cofactor evidence="1 3">
        <name>heme</name>
        <dbReference type="ChEBI" id="CHEBI:30413"/>
    </cofactor>
</comment>
<evidence type="ECO:0000256" key="4">
    <source>
        <dbReference type="RuleBase" id="RU000461"/>
    </source>
</evidence>
<dbReference type="GO" id="GO:0005506">
    <property type="term" value="F:iron ion binding"/>
    <property type="evidence" value="ECO:0007669"/>
    <property type="project" value="InterPro"/>
</dbReference>